<gene>
    <name evidence="2" type="ORF">F511_46301</name>
</gene>
<dbReference type="Proteomes" id="UP000250235">
    <property type="component" value="Unassembled WGS sequence"/>
</dbReference>
<organism evidence="2 3">
    <name type="scientific">Dorcoceras hygrometricum</name>
    <dbReference type="NCBI Taxonomy" id="472368"/>
    <lineage>
        <taxon>Eukaryota</taxon>
        <taxon>Viridiplantae</taxon>
        <taxon>Streptophyta</taxon>
        <taxon>Embryophyta</taxon>
        <taxon>Tracheophyta</taxon>
        <taxon>Spermatophyta</taxon>
        <taxon>Magnoliopsida</taxon>
        <taxon>eudicotyledons</taxon>
        <taxon>Gunneridae</taxon>
        <taxon>Pentapetalae</taxon>
        <taxon>asterids</taxon>
        <taxon>lamiids</taxon>
        <taxon>Lamiales</taxon>
        <taxon>Gesneriaceae</taxon>
        <taxon>Didymocarpoideae</taxon>
        <taxon>Trichosporeae</taxon>
        <taxon>Loxocarpinae</taxon>
        <taxon>Dorcoceras</taxon>
    </lineage>
</organism>
<name>A0A2Z6ZTV8_9LAMI</name>
<reference evidence="2 3" key="1">
    <citation type="journal article" date="2015" name="Proc. Natl. Acad. Sci. U.S.A.">
        <title>The resurrection genome of Boea hygrometrica: A blueprint for survival of dehydration.</title>
        <authorList>
            <person name="Xiao L."/>
            <person name="Yang G."/>
            <person name="Zhang L."/>
            <person name="Yang X."/>
            <person name="Zhao S."/>
            <person name="Ji Z."/>
            <person name="Zhou Q."/>
            <person name="Hu M."/>
            <person name="Wang Y."/>
            <person name="Chen M."/>
            <person name="Xu Y."/>
            <person name="Jin H."/>
            <person name="Xiao X."/>
            <person name="Hu G."/>
            <person name="Bao F."/>
            <person name="Hu Y."/>
            <person name="Wan P."/>
            <person name="Li L."/>
            <person name="Deng X."/>
            <person name="Kuang T."/>
            <person name="Xiang C."/>
            <person name="Zhu J.K."/>
            <person name="Oliver M.J."/>
            <person name="He Y."/>
        </authorList>
    </citation>
    <scope>NUCLEOTIDE SEQUENCE [LARGE SCALE GENOMIC DNA]</scope>
    <source>
        <strain evidence="3">cv. XS01</strain>
    </source>
</reference>
<dbReference type="EMBL" id="KV102271">
    <property type="protein sequence ID" value="KZT76676.1"/>
    <property type="molecule type" value="Genomic_DNA"/>
</dbReference>
<protein>
    <submittedName>
        <fullName evidence="2">Uncharacterized protein</fullName>
    </submittedName>
</protein>
<accession>A0A2Z6ZTV8</accession>
<evidence type="ECO:0000313" key="3">
    <source>
        <dbReference type="Proteomes" id="UP000250235"/>
    </source>
</evidence>
<feature type="compositionally biased region" description="Polar residues" evidence="1">
    <location>
        <begin position="1"/>
        <end position="10"/>
    </location>
</feature>
<proteinExistence type="predicted"/>
<evidence type="ECO:0000256" key="1">
    <source>
        <dbReference type="SAM" id="MobiDB-lite"/>
    </source>
</evidence>
<evidence type="ECO:0000313" key="2">
    <source>
        <dbReference type="EMBL" id="KZT76676.1"/>
    </source>
</evidence>
<keyword evidence="3" id="KW-1185">Reference proteome</keyword>
<feature type="region of interest" description="Disordered" evidence="1">
    <location>
        <begin position="1"/>
        <end position="25"/>
    </location>
</feature>
<sequence>MKQTGPNEPTGSLRPIGPTQTLRMQEPRLAIRTTSTSSHSCSLLRKPWPEPHRLDHSQVSRFQRDQPWSKPWLTVHARRSRRCLLSLRGAPGGLYLQPWFWVEPAYFSAPKGHHKITNDHPQAPGTPLY</sequence>
<dbReference type="AlphaFoldDB" id="A0A2Z6ZTV8"/>